<evidence type="ECO:0000259" key="3">
    <source>
        <dbReference type="Pfam" id="PF10708"/>
    </source>
</evidence>
<evidence type="ECO:0000256" key="2">
    <source>
        <dbReference type="SAM" id="Phobius"/>
    </source>
</evidence>
<protein>
    <submittedName>
        <fullName evidence="4">DUF2510 domain-containing protein</fullName>
    </submittedName>
</protein>
<organism evidence="4 5">
    <name type="scientific">Cryobacterium tagatosivorans</name>
    <dbReference type="NCBI Taxonomy" id="1259199"/>
    <lineage>
        <taxon>Bacteria</taxon>
        <taxon>Bacillati</taxon>
        <taxon>Actinomycetota</taxon>
        <taxon>Actinomycetes</taxon>
        <taxon>Micrococcales</taxon>
        <taxon>Microbacteriaceae</taxon>
        <taxon>Cryobacterium</taxon>
    </lineage>
</organism>
<name>A0A4R8UAC9_9MICO</name>
<evidence type="ECO:0000256" key="1">
    <source>
        <dbReference type="SAM" id="MobiDB-lite"/>
    </source>
</evidence>
<keyword evidence="5" id="KW-1185">Reference proteome</keyword>
<dbReference type="AlphaFoldDB" id="A0A4R8UAC9"/>
<dbReference type="OrthoDB" id="5019730at2"/>
<feature type="transmembrane region" description="Helical" evidence="2">
    <location>
        <begin position="125"/>
        <end position="147"/>
    </location>
</feature>
<feature type="domain" description="DUF2510" evidence="3">
    <location>
        <begin position="6"/>
        <end position="37"/>
    </location>
</feature>
<feature type="transmembrane region" description="Helical" evidence="2">
    <location>
        <begin position="80"/>
        <end position="113"/>
    </location>
</feature>
<sequence>MTQPGPGWYTDPQDEQQVRWWDGDAWSDQRQGRVQQPVPVGAPTPAPAYVPMAGYGATRVVEAPPTKKDKDRQVRKNNSLAYTGCVLAILSFLFNPFAILSVLGIVFGAIGLAKSHELEGAGHKITGRGTAIAAIVLGLIGIAFAGYRMSQLG</sequence>
<comment type="caution">
    <text evidence="4">The sequence shown here is derived from an EMBL/GenBank/DDBJ whole genome shotgun (WGS) entry which is preliminary data.</text>
</comment>
<keyword evidence="2" id="KW-0472">Membrane</keyword>
<dbReference type="Pfam" id="PF10708">
    <property type="entry name" value="DUF2510"/>
    <property type="match status" value="1"/>
</dbReference>
<gene>
    <name evidence="4" type="ORF">E3O23_16055</name>
</gene>
<feature type="region of interest" description="Disordered" evidence="1">
    <location>
        <begin position="23"/>
        <end position="43"/>
    </location>
</feature>
<dbReference type="Proteomes" id="UP000297866">
    <property type="component" value="Unassembled WGS sequence"/>
</dbReference>
<dbReference type="RefSeq" id="WP_134492759.1">
    <property type="nucleotide sequence ID" value="NZ_SOEZ01000076.1"/>
</dbReference>
<accession>A0A4R8UAC9</accession>
<proteinExistence type="predicted"/>
<reference evidence="4 5" key="1">
    <citation type="submission" date="2019-03" db="EMBL/GenBank/DDBJ databases">
        <title>Genomics of glacier-inhabiting Cryobacterium strains.</title>
        <authorList>
            <person name="Liu Q."/>
            <person name="Xin Y.-H."/>
        </authorList>
    </citation>
    <scope>NUCLEOTIDE SEQUENCE [LARGE SCALE GENOMIC DNA]</scope>
    <source>
        <strain evidence="4 5">Sr47</strain>
    </source>
</reference>
<evidence type="ECO:0000313" key="5">
    <source>
        <dbReference type="Proteomes" id="UP000297866"/>
    </source>
</evidence>
<dbReference type="InterPro" id="IPR018929">
    <property type="entry name" value="DUF2510"/>
</dbReference>
<evidence type="ECO:0000313" key="4">
    <source>
        <dbReference type="EMBL" id="TFB46982.1"/>
    </source>
</evidence>
<keyword evidence="2" id="KW-1133">Transmembrane helix</keyword>
<keyword evidence="2" id="KW-0812">Transmembrane</keyword>
<dbReference type="EMBL" id="SOEZ01000076">
    <property type="protein sequence ID" value="TFB46982.1"/>
    <property type="molecule type" value="Genomic_DNA"/>
</dbReference>